<dbReference type="GO" id="GO:0016705">
    <property type="term" value="F:oxidoreductase activity, acting on paired donors, with incorporation or reduction of molecular oxygen"/>
    <property type="evidence" value="ECO:0007669"/>
    <property type="project" value="UniProtKB-ARBA"/>
</dbReference>
<dbReference type="InterPro" id="IPR017941">
    <property type="entry name" value="Rieske_2Fe-2S"/>
</dbReference>
<feature type="domain" description="Rieske" evidence="5">
    <location>
        <begin position="68"/>
        <end position="123"/>
    </location>
</feature>
<dbReference type="InterPro" id="IPR036922">
    <property type="entry name" value="Rieske_2Fe-2S_sf"/>
</dbReference>
<keyword evidence="7" id="KW-1185">Reference proteome</keyword>
<sequence length="123" mass="13548">MFLLRPVTGNGATVAANLLKDYITERADGNSYRELFAPSRFHADPSLKTLIVETSDVVKHLVKGKLEWPKTRPEQVGPDQGAVVTVNGSRAGAYREPNGKLHVLNTTCTHMGCEVEWNEGERS</sequence>
<dbReference type="GO" id="GO:0046872">
    <property type="term" value="F:metal ion binding"/>
    <property type="evidence" value="ECO:0007669"/>
    <property type="project" value="UniProtKB-KW"/>
</dbReference>
<proteinExistence type="predicted"/>
<dbReference type="RefSeq" id="WP_199017731.1">
    <property type="nucleotide sequence ID" value="NZ_JAELUP010000005.1"/>
</dbReference>
<dbReference type="SUPFAM" id="SSF50022">
    <property type="entry name" value="ISP domain"/>
    <property type="match status" value="1"/>
</dbReference>
<protein>
    <submittedName>
        <fullName evidence="6">Rieske 2Fe-2S domain-containing protein</fullName>
    </submittedName>
</protein>
<dbReference type="Pfam" id="PF00355">
    <property type="entry name" value="Rieske"/>
    <property type="match status" value="1"/>
</dbReference>
<dbReference type="GO" id="GO:0004497">
    <property type="term" value="F:monooxygenase activity"/>
    <property type="evidence" value="ECO:0007669"/>
    <property type="project" value="UniProtKB-ARBA"/>
</dbReference>
<name>A0A934IVT0_9BACL</name>
<accession>A0A934IVT0</accession>
<dbReference type="Proteomes" id="UP000640274">
    <property type="component" value="Unassembled WGS sequence"/>
</dbReference>
<organism evidence="6 7">
    <name type="scientific">Paenibacillus roseus</name>
    <dbReference type="NCBI Taxonomy" id="2798579"/>
    <lineage>
        <taxon>Bacteria</taxon>
        <taxon>Bacillati</taxon>
        <taxon>Bacillota</taxon>
        <taxon>Bacilli</taxon>
        <taxon>Bacillales</taxon>
        <taxon>Paenibacillaceae</taxon>
        <taxon>Paenibacillus</taxon>
    </lineage>
</organism>
<keyword evidence="3" id="KW-0408">Iron</keyword>
<evidence type="ECO:0000259" key="5">
    <source>
        <dbReference type="PROSITE" id="PS51296"/>
    </source>
</evidence>
<reference evidence="6" key="1">
    <citation type="submission" date="2020-12" db="EMBL/GenBank/DDBJ databases">
        <authorList>
            <person name="Huq M.A."/>
        </authorList>
    </citation>
    <scope>NUCLEOTIDE SEQUENCE</scope>
    <source>
        <strain evidence="6">MAHUQ-46</strain>
    </source>
</reference>
<gene>
    <name evidence="6" type="ORF">JFN88_02610</name>
</gene>
<evidence type="ECO:0000313" key="7">
    <source>
        <dbReference type="Proteomes" id="UP000640274"/>
    </source>
</evidence>
<dbReference type="EMBL" id="JAELUP010000005">
    <property type="protein sequence ID" value="MBJ6360212.1"/>
    <property type="molecule type" value="Genomic_DNA"/>
</dbReference>
<comment type="caution">
    <text evidence="6">The sequence shown here is derived from an EMBL/GenBank/DDBJ whole genome shotgun (WGS) entry which is preliminary data.</text>
</comment>
<dbReference type="Gene3D" id="2.102.10.10">
    <property type="entry name" value="Rieske [2Fe-2S] iron-sulphur domain"/>
    <property type="match status" value="1"/>
</dbReference>
<dbReference type="GO" id="GO:0051537">
    <property type="term" value="F:2 iron, 2 sulfur cluster binding"/>
    <property type="evidence" value="ECO:0007669"/>
    <property type="project" value="UniProtKB-KW"/>
</dbReference>
<keyword evidence="1" id="KW-0001">2Fe-2S</keyword>
<evidence type="ECO:0000313" key="6">
    <source>
        <dbReference type="EMBL" id="MBJ6360212.1"/>
    </source>
</evidence>
<keyword evidence="2" id="KW-0479">Metal-binding</keyword>
<dbReference type="PROSITE" id="PS51296">
    <property type="entry name" value="RIESKE"/>
    <property type="match status" value="1"/>
</dbReference>
<evidence type="ECO:0000256" key="4">
    <source>
        <dbReference type="ARBA" id="ARBA00023014"/>
    </source>
</evidence>
<dbReference type="AlphaFoldDB" id="A0A934IVT0"/>
<evidence type="ECO:0000256" key="1">
    <source>
        <dbReference type="ARBA" id="ARBA00022714"/>
    </source>
</evidence>
<keyword evidence="4" id="KW-0411">Iron-sulfur</keyword>
<evidence type="ECO:0000256" key="3">
    <source>
        <dbReference type="ARBA" id="ARBA00023004"/>
    </source>
</evidence>
<evidence type="ECO:0000256" key="2">
    <source>
        <dbReference type="ARBA" id="ARBA00022723"/>
    </source>
</evidence>